<name>A0A850Q1A2_9RHOB</name>
<gene>
    <name evidence="3" type="ORF">HJ536_05795</name>
</gene>
<dbReference type="EMBL" id="JABCJE010000002">
    <property type="protein sequence ID" value="NVO22866.1"/>
    <property type="molecule type" value="Genomic_DNA"/>
</dbReference>
<dbReference type="SUPFAM" id="SSF53448">
    <property type="entry name" value="Nucleotide-diphospho-sugar transferases"/>
    <property type="match status" value="1"/>
</dbReference>
<dbReference type="CDD" id="cd04182">
    <property type="entry name" value="GT_2_like_f"/>
    <property type="match status" value="1"/>
</dbReference>
<keyword evidence="1" id="KW-0460">Magnesium</keyword>
<evidence type="ECO:0000256" key="1">
    <source>
        <dbReference type="ARBA" id="ARBA00022842"/>
    </source>
</evidence>
<dbReference type="Gene3D" id="3.90.550.10">
    <property type="entry name" value="Spore Coat Polysaccharide Biosynthesis Protein SpsA, Chain A"/>
    <property type="match status" value="1"/>
</dbReference>
<accession>A0A850Q1A2</accession>
<keyword evidence="3" id="KW-0808">Transferase</keyword>
<evidence type="ECO:0000313" key="3">
    <source>
        <dbReference type="EMBL" id="NVO22866.1"/>
    </source>
</evidence>
<dbReference type="PANTHER" id="PTHR43777:SF1">
    <property type="entry name" value="MOLYBDENUM COFACTOR CYTIDYLYLTRANSFERASE"/>
    <property type="match status" value="1"/>
</dbReference>
<dbReference type="Pfam" id="PF12804">
    <property type="entry name" value="NTP_transf_3"/>
    <property type="match status" value="1"/>
</dbReference>
<dbReference type="Proteomes" id="UP000592216">
    <property type="component" value="Unassembled WGS sequence"/>
</dbReference>
<dbReference type="InterPro" id="IPR029044">
    <property type="entry name" value="Nucleotide-diphossugar_trans"/>
</dbReference>
<evidence type="ECO:0000313" key="4">
    <source>
        <dbReference type="Proteomes" id="UP000592216"/>
    </source>
</evidence>
<reference evidence="3 4" key="1">
    <citation type="submission" date="2020-04" db="EMBL/GenBank/DDBJ databases">
        <title>Donghicola sp., a member of the Rhodobacteraceae family isolated from mangrove forest in Thailand.</title>
        <authorList>
            <person name="Charoenyingcharoen P."/>
            <person name="Yukphan P."/>
        </authorList>
    </citation>
    <scope>NUCLEOTIDE SEQUENCE [LARGE SCALE GENOMIC DNA]</scope>
    <source>
        <strain evidence="3 4">B5-SW-15</strain>
    </source>
</reference>
<dbReference type="AlphaFoldDB" id="A0A850Q1A2"/>
<dbReference type="InterPro" id="IPR025877">
    <property type="entry name" value="MobA-like_NTP_Trfase"/>
</dbReference>
<feature type="domain" description="MobA-like NTP transferase" evidence="2">
    <location>
        <begin position="8"/>
        <end position="167"/>
    </location>
</feature>
<sequence>MTPAPAILILAAGASSRMRGGDKLLMPVGGVPCLRVIAERALTCGLPVAVALPPDRPARAQALQGLDLSLITVHDAALGMGHSIAAGIRALPDRVTGAIVLPSDMPDLTADHLAQFVALHRADPKAIWRARDASGTWGHPVIFPQDLFPALTALTGDDGARSVIKANASRLKPHDLTGHGATLDLDTPEDWAAYLSASGDKASGPAD</sequence>
<organism evidence="3 4">
    <name type="scientific">Donghicola mangrovi</name>
    <dbReference type="NCBI Taxonomy" id="2729614"/>
    <lineage>
        <taxon>Bacteria</taxon>
        <taxon>Pseudomonadati</taxon>
        <taxon>Pseudomonadota</taxon>
        <taxon>Alphaproteobacteria</taxon>
        <taxon>Rhodobacterales</taxon>
        <taxon>Roseobacteraceae</taxon>
        <taxon>Donghicola</taxon>
    </lineage>
</organism>
<protein>
    <submittedName>
        <fullName evidence="3">Nucleotidyltransferase family protein</fullName>
    </submittedName>
</protein>
<dbReference type="RefSeq" id="WP_177157002.1">
    <property type="nucleotide sequence ID" value="NZ_JABCJE010000002.1"/>
</dbReference>
<dbReference type="GO" id="GO:0016779">
    <property type="term" value="F:nucleotidyltransferase activity"/>
    <property type="evidence" value="ECO:0007669"/>
    <property type="project" value="UniProtKB-ARBA"/>
</dbReference>
<proteinExistence type="predicted"/>
<evidence type="ECO:0000259" key="2">
    <source>
        <dbReference type="Pfam" id="PF12804"/>
    </source>
</evidence>
<dbReference type="PANTHER" id="PTHR43777">
    <property type="entry name" value="MOLYBDENUM COFACTOR CYTIDYLYLTRANSFERASE"/>
    <property type="match status" value="1"/>
</dbReference>
<comment type="caution">
    <text evidence="3">The sequence shown here is derived from an EMBL/GenBank/DDBJ whole genome shotgun (WGS) entry which is preliminary data.</text>
</comment>